<dbReference type="AlphaFoldDB" id="A0A080M7W3"/>
<evidence type="ECO:0000259" key="5">
    <source>
        <dbReference type="SMART" id="SM00388"/>
    </source>
</evidence>
<comment type="catalytic activity">
    <reaction evidence="1">
        <text>ATP + protein L-histidine = ADP + protein N-phospho-L-histidine.</text>
        <dbReference type="EC" id="2.7.13.3"/>
    </reaction>
</comment>
<dbReference type="PANTHER" id="PTHR43719:SF28">
    <property type="entry name" value="PEROXIDE STRESS-ACTIVATED HISTIDINE KINASE MAK1-RELATED"/>
    <property type="match status" value="1"/>
</dbReference>
<keyword evidence="4" id="KW-0812">Transmembrane</keyword>
<dbReference type="EMBL" id="JDST02000052">
    <property type="protein sequence ID" value="KFB76555.1"/>
    <property type="molecule type" value="Genomic_DNA"/>
</dbReference>
<keyword evidence="6" id="KW-0808">Transferase</keyword>
<evidence type="ECO:0000256" key="3">
    <source>
        <dbReference type="ARBA" id="ARBA00022553"/>
    </source>
</evidence>
<dbReference type="STRING" id="1453999.AW06_002381"/>
<evidence type="ECO:0000313" key="7">
    <source>
        <dbReference type="Proteomes" id="UP000021315"/>
    </source>
</evidence>
<dbReference type="SUPFAM" id="SSF47384">
    <property type="entry name" value="Homodimeric domain of signal transducing histidine kinase"/>
    <property type="match status" value="1"/>
</dbReference>
<dbReference type="Pfam" id="PF00512">
    <property type="entry name" value="HisKA"/>
    <property type="match status" value="1"/>
</dbReference>
<keyword evidence="4" id="KW-1133">Transmembrane helix</keyword>
<dbReference type="InterPro" id="IPR050956">
    <property type="entry name" value="2C_system_His_kinase"/>
</dbReference>
<keyword evidence="7" id="KW-1185">Reference proteome</keyword>
<dbReference type="Proteomes" id="UP000021315">
    <property type="component" value="Unassembled WGS sequence"/>
</dbReference>
<dbReference type="EC" id="2.7.13.3" evidence="2"/>
<evidence type="ECO:0000313" key="6">
    <source>
        <dbReference type="EMBL" id="KFB76555.1"/>
    </source>
</evidence>
<dbReference type="Gene3D" id="1.10.287.130">
    <property type="match status" value="1"/>
</dbReference>
<accession>A0A080M7W3</accession>
<comment type="caution">
    <text evidence="6">The sequence shown here is derived from an EMBL/GenBank/DDBJ whole genome shotgun (WGS) entry which is preliminary data.</text>
</comment>
<dbReference type="RefSeq" id="WP_273704588.1">
    <property type="nucleotide sequence ID" value="NZ_JDST02000052.1"/>
</dbReference>
<dbReference type="GO" id="GO:0000155">
    <property type="term" value="F:phosphorelay sensor kinase activity"/>
    <property type="evidence" value="ECO:0007669"/>
    <property type="project" value="InterPro"/>
</dbReference>
<protein>
    <recommendedName>
        <fullName evidence="2">histidine kinase</fullName>
        <ecNumber evidence="2">2.7.13.3</ecNumber>
    </recommendedName>
</protein>
<dbReference type="PANTHER" id="PTHR43719">
    <property type="entry name" value="TWO-COMPONENT HISTIDINE KINASE"/>
    <property type="match status" value="1"/>
</dbReference>
<evidence type="ECO:0000256" key="4">
    <source>
        <dbReference type="SAM" id="Phobius"/>
    </source>
</evidence>
<dbReference type="SMART" id="SM00388">
    <property type="entry name" value="HisKA"/>
    <property type="match status" value="1"/>
</dbReference>
<dbReference type="CDD" id="cd00082">
    <property type="entry name" value="HisKA"/>
    <property type="match status" value="1"/>
</dbReference>
<gene>
    <name evidence="6" type="primary">luxQ_4</name>
    <name evidence="6" type="ORF">AW06_002381</name>
</gene>
<sequence>MGSSGSEYDDIGTQVFAEQIAMIYRLTPHLLAMSMIGSTLLLLTLWPSAPHALVLGWYARHHHEVRTPRNGVLLGIAELLFATPLSEQQRSLLDTLYRSGQGLLGMINDILDFSKIEAGKLELRKEDFNLQRPARRAGQWIRRHCWQQGCGPLRAYCQQYPKQRAWRCAAPSSGTDQPGRKRDQVY</sequence>
<dbReference type="InterPro" id="IPR036097">
    <property type="entry name" value="HisK_dim/P_sf"/>
</dbReference>
<keyword evidence="4" id="KW-0472">Membrane</keyword>
<dbReference type="InterPro" id="IPR003661">
    <property type="entry name" value="HisK_dim/P_dom"/>
</dbReference>
<keyword evidence="3" id="KW-0597">Phosphoprotein</keyword>
<organism evidence="6 7">
    <name type="scientific">Candidatus Accumulibacter cognatus</name>
    <dbReference type="NCBI Taxonomy" id="2954383"/>
    <lineage>
        <taxon>Bacteria</taxon>
        <taxon>Pseudomonadati</taxon>
        <taxon>Pseudomonadota</taxon>
        <taxon>Betaproteobacteria</taxon>
        <taxon>Candidatus Accumulibacter</taxon>
    </lineage>
</organism>
<keyword evidence="6" id="KW-0418">Kinase</keyword>
<evidence type="ECO:0000256" key="2">
    <source>
        <dbReference type="ARBA" id="ARBA00012438"/>
    </source>
</evidence>
<proteinExistence type="predicted"/>
<name>A0A080M7W3_9PROT</name>
<feature type="transmembrane region" description="Helical" evidence="4">
    <location>
        <begin position="35"/>
        <end position="59"/>
    </location>
</feature>
<reference evidence="6" key="1">
    <citation type="submission" date="2014-02" db="EMBL/GenBank/DDBJ databases">
        <title>Expanding our view of genomic diversity in Candidatus Accumulibacter clades.</title>
        <authorList>
            <person name="Skennerton C.T."/>
            <person name="Barr J.J."/>
            <person name="Slater F.R."/>
            <person name="Bond P.L."/>
            <person name="Tyson G.W."/>
        </authorList>
    </citation>
    <scope>NUCLEOTIDE SEQUENCE [LARGE SCALE GENOMIC DNA]</scope>
</reference>
<evidence type="ECO:0000256" key="1">
    <source>
        <dbReference type="ARBA" id="ARBA00000085"/>
    </source>
</evidence>
<feature type="domain" description="Signal transduction histidine kinase dimerisation/phosphoacceptor" evidence="5">
    <location>
        <begin position="53"/>
        <end position="119"/>
    </location>
</feature>